<dbReference type="PANTHER" id="PTHR45827">
    <property type="entry name" value="SORTING NEXIN"/>
    <property type="match status" value="1"/>
</dbReference>
<keyword evidence="1 2" id="KW-0728">SH3 domain</keyword>
<feature type="region of interest" description="Disordered" evidence="3">
    <location>
        <begin position="70"/>
        <end position="101"/>
    </location>
</feature>
<dbReference type="Proteomes" id="UP001146793">
    <property type="component" value="Unassembled WGS sequence"/>
</dbReference>
<dbReference type="EMBL" id="JANTQA010000012">
    <property type="protein sequence ID" value="KAJ3449971.1"/>
    <property type="molecule type" value="Genomic_DNA"/>
</dbReference>
<name>A0AAV8A6N8_9EUKA</name>
<dbReference type="SUPFAM" id="SSF50044">
    <property type="entry name" value="SH3-domain"/>
    <property type="match status" value="1"/>
</dbReference>
<feature type="domain" description="SH3" evidence="4">
    <location>
        <begin position="1"/>
        <end position="65"/>
    </location>
</feature>
<dbReference type="GO" id="GO:0005886">
    <property type="term" value="C:plasma membrane"/>
    <property type="evidence" value="ECO:0007669"/>
    <property type="project" value="TreeGrafter"/>
</dbReference>
<gene>
    <name evidence="5" type="ORF">M0812_06132</name>
</gene>
<dbReference type="GO" id="GO:0035091">
    <property type="term" value="F:phosphatidylinositol binding"/>
    <property type="evidence" value="ECO:0007669"/>
    <property type="project" value="InterPro"/>
</dbReference>
<protein>
    <submittedName>
        <fullName evidence="5">Sorting nexin</fullName>
    </submittedName>
</protein>
<dbReference type="GO" id="GO:0031410">
    <property type="term" value="C:cytoplasmic vesicle"/>
    <property type="evidence" value="ECO:0007669"/>
    <property type="project" value="TreeGrafter"/>
</dbReference>
<comment type="caution">
    <text evidence="5">The sequence shown here is derived from an EMBL/GenBank/DDBJ whole genome shotgun (WGS) entry which is preliminary data.</text>
</comment>
<feature type="compositionally biased region" description="Low complexity" evidence="3">
    <location>
        <begin position="75"/>
        <end position="101"/>
    </location>
</feature>
<dbReference type="InterPro" id="IPR001452">
    <property type="entry name" value="SH3_domain"/>
</dbReference>
<sequence>MYRACAEYSFEGSGENELGFETDDELVVTELYEDDESGWVAGYKLNDPEKTIGLFPSSYIQLGSQIEFSLEGEENSQQQNEQQYQSQLQNQNQNQTQTQNQLDEKLERNVKNVTTNNNTDVLNNLVGSFDILDEDIILESKNSKIVLGTEEKSQPKIKKTEILEGYKWEPNEHNIISKVLGVEEHGVLKKNHKFKLQIQYMNLTNIIKLSWEDFKWMQLAYTKQYPNFCIPPMLEIKSSERPGYDNIGDCRKHSLQLYLNRISEHPILGKSEILYESLSSIDSKAFQKKKKHIAKNNTIFWKTVHHNFSSPSKKIIKQIDLFKKNLKRQSNAMMNLYLTHKDFVTNNTSAYCTGLEEVGKMFFEWSKINFDWRKNKTQSDQQINISMKNIIKLISNAWGTVSLELKKHYETERDVLELFLKEYVQYLNSYQQPFEERSKTHIQLLEQKQSLLSHEKKTFNSLKNDSKHEELQQKTESLQNKDDTLTFINLVESEYFRKMRIRDTSSTLKSYVDLQVNIFNSFTQEFKTIQRMLSEIQLEEN</sequence>
<evidence type="ECO:0000256" key="3">
    <source>
        <dbReference type="SAM" id="MobiDB-lite"/>
    </source>
</evidence>
<dbReference type="GO" id="GO:0006897">
    <property type="term" value="P:endocytosis"/>
    <property type="evidence" value="ECO:0007669"/>
    <property type="project" value="TreeGrafter"/>
</dbReference>
<dbReference type="Gene3D" id="2.30.30.40">
    <property type="entry name" value="SH3 Domains"/>
    <property type="match status" value="1"/>
</dbReference>
<dbReference type="InterPro" id="IPR036028">
    <property type="entry name" value="SH3-like_dom_sf"/>
</dbReference>
<dbReference type="InterPro" id="IPR036871">
    <property type="entry name" value="PX_dom_sf"/>
</dbReference>
<dbReference type="GO" id="GO:0097320">
    <property type="term" value="P:plasma membrane tubulation"/>
    <property type="evidence" value="ECO:0007669"/>
    <property type="project" value="TreeGrafter"/>
</dbReference>
<dbReference type="Gene3D" id="1.20.1270.60">
    <property type="entry name" value="Arfaptin homology (AH) domain/BAR domain"/>
    <property type="match status" value="1"/>
</dbReference>
<evidence type="ECO:0000256" key="2">
    <source>
        <dbReference type="PROSITE-ProRule" id="PRU00192"/>
    </source>
</evidence>
<reference evidence="5" key="1">
    <citation type="submission" date="2022-08" db="EMBL/GenBank/DDBJ databases">
        <title>Novel sulphate-reducing endosymbionts in the free-living metamonad Anaeramoeba.</title>
        <authorList>
            <person name="Jerlstrom-Hultqvist J."/>
            <person name="Cepicka I."/>
            <person name="Gallot-Lavallee L."/>
            <person name="Salas-Leiva D."/>
            <person name="Curtis B.A."/>
            <person name="Zahonova K."/>
            <person name="Pipaliya S."/>
            <person name="Dacks J."/>
            <person name="Roger A.J."/>
        </authorList>
    </citation>
    <scope>NUCLEOTIDE SEQUENCE</scope>
    <source>
        <strain evidence="5">Busselton2</strain>
    </source>
</reference>
<dbReference type="GO" id="GO:0016197">
    <property type="term" value="P:endosomal transport"/>
    <property type="evidence" value="ECO:0007669"/>
    <property type="project" value="TreeGrafter"/>
</dbReference>
<dbReference type="PROSITE" id="PS50002">
    <property type="entry name" value="SH3"/>
    <property type="match status" value="1"/>
</dbReference>
<dbReference type="Gene3D" id="3.30.1520.10">
    <property type="entry name" value="Phox-like domain"/>
    <property type="match status" value="1"/>
</dbReference>
<evidence type="ECO:0000259" key="4">
    <source>
        <dbReference type="PROSITE" id="PS50002"/>
    </source>
</evidence>
<evidence type="ECO:0000313" key="6">
    <source>
        <dbReference type="Proteomes" id="UP001146793"/>
    </source>
</evidence>
<proteinExistence type="predicted"/>
<dbReference type="SUPFAM" id="SSF64268">
    <property type="entry name" value="PX domain"/>
    <property type="match status" value="1"/>
</dbReference>
<evidence type="ECO:0000256" key="1">
    <source>
        <dbReference type="ARBA" id="ARBA00022443"/>
    </source>
</evidence>
<dbReference type="AlphaFoldDB" id="A0AAV8A6N8"/>
<dbReference type="SMART" id="SM00326">
    <property type="entry name" value="SH3"/>
    <property type="match status" value="1"/>
</dbReference>
<organism evidence="5 6">
    <name type="scientific">Anaeramoeba flamelloides</name>
    <dbReference type="NCBI Taxonomy" id="1746091"/>
    <lineage>
        <taxon>Eukaryota</taxon>
        <taxon>Metamonada</taxon>
        <taxon>Anaeramoebidae</taxon>
        <taxon>Anaeramoeba</taxon>
    </lineage>
</organism>
<dbReference type="InterPro" id="IPR027267">
    <property type="entry name" value="AH/BAR_dom_sf"/>
</dbReference>
<evidence type="ECO:0000313" key="5">
    <source>
        <dbReference type="EMBL" id="KAJ3449971.1"/>
    </source>
</evidence>
<accession>A0AAV8A6N8</accession>
<dbReference type="PANTHER" id="PTHR45827:SF1">
    <property type="entry name" value="SORTING NEXIN"/>
    <property type="match status" value="1"/>
</dbReference>